<protein>
    <submittedName>
        <fullName evidence="2">Transporter</fullName>
    </submittedName>
</protein>
<evidence type="ECO:0000313" key="3">
    <source>
        <dbReference type="Proteomes" id="UP001301152"/>
    </source>
</evidence>
<feature type="chain" id="PRO_5046861759" evidence="1">
    <location>
        <begin position="47"/>
        <end position="348"/>
    </location>
</feature>
<organism evidence="2 3">
    <name type="scientific">Acetobacter thailandicus</name>
    <dbReference type="NCBI Taxonomy" id="1502842"/>
    <lineage>
        <taxon>Bacteria</taxon>
        <taxon>Pseudomonadati</taxon>
        <taxon>Pseudomonadota</taxon>
        <taxon>Alphaproteobacteria</taxon>
        <taxon>Acetobacterales</taxon>
        <taxon>Acetobacteraceae</taxon>
        <taxon>Acetobacter</taxon>
    </lineage>
</organism>
<dbReference type="InterPro" id="IPR025737">
    <property type="entry name" value="FApF"/>
</dbReference>
<keyword evidence="1" id="KW-0732">Signal</keyword>
<accession>A0ABT3QCL7</accession>
<dbReference type="Proteomes" id="UP001301152">
    <property type="component" value="Unassembled WGS sequence"/>
</dbReference>
<dbReference type="RefSeq" id="WP_173560301.1">
    <property type="nucleotide sequence ID" value="NZ_JAPIUZ010000001.1"/>
</dbReference>
<evidence type="ECO:0000256" key="1">
    <source>
        <dbReference type="SAM" id="SignalP"/>
    </source>
</evidence>
<sequence length="348" mass="38532">MTDNKGIVVARLTNIFYKKEKKMKNIKCVYTYFLMSLCVASSASYAAEGGFYSGPIGGSDMRAALVGSPGSLQVGAGFVPQWSNLYTGNHGQPNPNAQSVAFSAQGININISYVWPWQLMNGKFSSKIQDQYSFACFRKLSRQQCNSGFTDPYVDFLSYSFKVGMLGAKPPKEPVKSKIPYGLYIAPAFSMSIPEGRYNVNDLINQGHNSAIFVPNMSFTYTTGPNLAFGDATEFSTRVYYEIAADNPKTGYRNGNVFVDDFALTERWTHFQFGMSGTVATGTTNDTKHGHVVLVNGNRLFDFLIGPVINYDVPKWHANFGLKGLYDVTSHNRLMHNMVMIKAGFSVF</sequence>
<evidence type="ECO:0000313" key="2">
    <source>
        <dbReference type="EMBL" id="MCX2563026.1"/>
    </source>
</evidence>
<comment type="caution">
    <text evidence="2">The sequence shown here is derived from an EMBL/GenBank/DDBJ whole genome shotgun (WGS) entry which is preliminary data.</text>
</comment>
<dbReference type="EMBL" id="JAPIUZ010000001">
    <property type="protein sequence ID" value="MCX2563026.1"/>
    <property type="molecule type" value="Genomic_DNA"/>
</dbReference>
<proteinExistence type="predicted"/>
<feature type="signal peptide" evidence="1">
    <location>
        <begin position="1"/>
        <end position="46"/>
    </location>
</feature>
<name>A0ABT3QCL7_9PROT</name>
<reference evidence="2 3" key="1">
    <citation type="submission" date="2022-11" db="EMBL/GenBank/DDBJ databases">
        <title>Genome sequencing of Acetobacter type strain.</title>
        <authorList>
            <person name="Heo J."/>
            <person name="Lee D."/>
            <person name="Han B.-H."/>
            <person name="Hong S.-B."/>
            <person name="Kwon S.-W."/>
        </authorList>
    </citation>
    <scope>NUCLEOTIDE SEQUENCE [LARGE SCALE GENOMIC DNA]</scope>
    <source>
        <strain evidence="2 3">KACC 21253</strain>
    </source>
</reference>
<keyword evidence="3" id="KW-1185">Reference proteome</keyword>
<gene>
    <name evidence="2" type="ORF">OQ497_03455</name>
</gene>
<dbReference type="Pfam" id="PF13557">
    <property type="entry name" value="Phenol_MetA_deg"/>
    <property type="match status" value="1"/>
</dbReference>